<evidence type="ECO:0000313" key="7">
    <source>
        <dbReference type="Proteomes" id="UP000282971"/>
    </source>
</evidence>
<sequence>MQRIYYGWYLVAACILIYMAVIGTGSAAYGLYVKPVAAEFDLSRATMNTGMILFNVGMAVTALVVGRLIDRFPLRPIMIVSGTLLGGCMALLGLSNNLMLDAFVIVLPLAAGTVGAGTLTVTVLLARWFTKQRGRVLALAAMGMSLSNLTVIPLIGHMIAQYGWREALIFSGIGIAVVVSALAMIVRDRPGPDEVEPGRPSAAVGGAPALGVRLTVRDILTNPNFWLIGTGAGIGLAIMQTLGISLVPLATDGGLSMVQATSLLSVMGVTAVVSKLTLAVVADYFDRSTLLAGCFTLLAVANATLLIDHSYVALLAICVLIGAASGSGAPLYYALVADRFGMISLGTVRGLMTPLTAALAAIFLRFGGEVYDRTGSYRLMFVSFAIAAVFAAILLLAPRIFPTKPELALTPAT</sequence>
<dbReference type="SUPFAM" id="SSF103473">
    <property type="entry name" value="MFS general substrate transporter"/>
    <property type="match status" value="1"/>
</dbReference>
<feature type="transmembrane region" description="Helical" evidence="4">
    <location>
        <begin position="7"/>
        <end position="32"/>
    </location>
</feature>
<organism evidence="6 7">
    <name type="scientific">Sphingomonas crocodyli</name>
    <dbReference type="NCBI Taxonomy" id="1979270"/>
    <lineage>
        <taxon>Bacteria</taxon>
        <taxon>Pseudomonadati</taxon>
        <taxon>Pseudomonadota</taxon>
        <taxon>Alphaproteobacteria</taxon>
        <taxon>Sphingomonadales</taxon>
        <taxon>Sphingomonadaceae</taxon>
        <taxon>Sphingomonas</taxon>
    </lineage>
</organism>
<feature type="domain" description="Major facilitator superfamily (MFS) profile" evidence="5">
    <location>
        <begin position="9"/>
        <end position="406"/>
    </location>
</feature>
<evidence type="ECO:0000256" key="4">
    <source>
        <dbReference type="SAM" id="Phobius"/>
    </source>
</evidence>
<feature type="transmembrane region" description="Helical" evidence="4">
    <location>
        <begin position="76"/>
        <end position="96"/>
    </location>
</feature>
<evidence type="ECO:0000256" key="3">
    <source>
        <dbReference type="ARBA" id="ARBA00023136"/>
    </source>
</evidence>
<dbReference type="RefSeq" id="WP_127745228.1">
    <property type="nucleotide sequence ID" value="NZ_SACN01000002.1"/>
</dbReference>
<comment type="caution">
    <text evidence="6">The sequence shown here is derived from an EMBL/GenBank/DDBJ whole genome shotgun (WGS) entry which is preliminary data.</text>
</comment>
<keyword evidence="7" id="KW-1185">Reference proteome</keyword>
<reference evidence="6 7" key="1">
    <citation type="submission" date="2019-01" db="EMBL/GenBank/DDBJ databases">
        <authorList>
            <person name="Chen W.-M."/>
        </authorList>
    </citation>
    <scope>NUCLEOTIDE SEQUENCE [LARGE SCALE GENOMIC DNA]</scope>
    <source>
        <strain evidence="6 7">CCP-7</strain>
    </source>
</reference>
<evidence type="ECO:0000256" key="1">
    <source>
        <dbReference type="ARBA" id="ARBA00022692"/>
    </source>
</evidence>
<dbReference type="OrthoDB" id="7560343at2"/>
<dbReference type="PANTHER" id="PTHR11360">
    <property type="entry name" value="MONOCARBOXYLATE TRANSPORTER"/>
    <property type="match status" value="1"/>
</dbReference>
<keyword evidence="3 4" id="KW-0472">Membrane</keyword>
<feature type="transmembrane region" description="Helical" evidence="4">
    <location>
        <begin position="52"/>
        <end position="69"/>
    </location>
</feature>
<dbReference type="PANTHER" id="PTHR11360:SF290">
    <property type="entry name" value="MONOCARBOXYLATE MFS PERMEASE"/>
    <property type="match status" value="1"/>
</dbReference>
<gene>
    <name evidence="6" type="ORF">EOD43_17030</name>
</gene>
<protein>
    <submittedName>
        <fullName evidence="6">MFS transporter</fullName>
    </submittedName>
</protein>
<dbReference type="InterPro" id="IPR011701">
    <property type="entry name" value="MFS"/>
</dbReference>
<accession>A0A437M0X1</accession>
<feature type="transmembrane region" description="Helical" evidence="4">
    <location>
        <begin position="289"/>
        <end position="307"/>
    </location>
</feature>
<feature type="transmembrane region" description="Helical" evidence="4">
    <location>
        <begin position="136"/>
        <end position="155"/>
    </location>
</feature>
<dbReference type="Gene3D" id="1.20.1250.20">
    <property type="entry name" value="MFS general substrate transporter like domains"/>
    <property type="match status" value="2"/>
</dbReference>
<evidence type="ECO:0000259" key="5">
    <source>
        <dbReference type="PROSITE" id="PS50850"/>
    </source>
</evidence>
<feature type="transmembrane region" description="Helical" evidence="4">
    <location>
        <begin position="167"/>
        <end position="186"/>
    </location>
</feature>
<evidence type="ECO:0000313" key="6">
    <source>
        <dbReference type="EMBL" id="RVT91215.1"/>
    </source>
</evidence>
<dbReference type="PROSITE" id="PS50850">
    <property type="entry name" value="MFS"/>
    <property type="match status" value="1"/>
</dbReference>
<feature type="transmembrane region" description="Helical" evidence="4">
    <location>
        <begin position="313"/>
        <end position="336"/>
    </location>
</feature>
<dbReference type="EMBL" id="SACN01000002">
    <property type="protein sequence ID" value="RVT91215.1"/>
    <property type="molecule type" value="Genomic_DNA"/>
</dbReference>
<dbReference type="Pfam" id="PF07690">
    <property type="entry name" value="MFS_1"/>
    <property type="match status" value="1"/>
</dbReference>
<feature type="transmembrane region" description="Helical" evidence="4">
    <location>
        <begin position="225"/>
        <end position="250"/>
    </location>
</feature>
<feature type="transmembrane region" description="Helical" evidence="4">
    <location>
        <begin position="379"/>
        <end position="397"/>
    </location>
</feature>
<name>A0A437M0X1_9SPHN</name>
<dbReference type="InterPro" id="IPR036259">
    <property type="entry name" value="MFS_trans_sf"/>
</dbReference>
<dbReference type="AlphaFoldDB" id="A0A437M0X1"/>
<feature type="transmembrane region" description="Helical" evidence="4">
    <location>
        <begin position="348"/>
        <end position="367"/>
    </location>
</feature>
<keyword evidence="1 4" id="KW-0812">Transmembrane</keyword>
<proteinExistence type="predicted"/>
<feature type="transmembrane region" description="Helical" evidence="4">
    <location>
        <begin position="102"/>
        <end position="129"/>
    </location>
</feature>
<dbReference type="InterPro" id="IPR050327">
    <property type="entry name" value="Proton-linked_MCT"/>
</dbReference>
<evidence type="ECO:0000256" key="2">
    <source>
        <dbReference type="ARBA" id="ARBA00022989"/>
    </source>
</evidence>
<dbReference type="GO" id="GO:0022857">
    <property type="term" value="F:transmembrane transporter activity"/>
    <property type="evidence" value="ECO:0007669"/>
    <property type="project" value="InterPro"/>
</dbReference>
<dbReference type="InterPro" id="IPR020846">
    <property type="entry name" value="MFS_dom"/>
</dbReference>
<dbReference type="Proteomes" id="UP000282971">
    <property type="component" value="Unassembled WGS sequence"/>
</dbReference>
<keyword evidence="2 4" id="KW-1133">Transmembrane helix</keyword>